<accession>A0A2P4Z754</accession>
<dbReference type="InterPro" id="IPR051346">
    <property type="entry name" value="OTU_Deubiquitinase"/>
</dbReference>
<evidence type="ECO:0000256" key="2">
    <source>
        <dbReference type="ARBA" id="ARBA00012759"/>
    </source>
</evidence>
<dbReference type="GO" id="GO:0004843">
    <property type="term" value="F:cysteine-type deubiquitinase activity"/>
    <property type="evidence" value="ECO:0007669"/>
    <property type="project" value="UniProtKB-EC"/>
</dbReference>
<feature type="domain" description="DUF3645" evidence="9">
    <location>
        <begin position="418"/>
        <end position="453"/>
    </location>
</feature>
<dbReference type="EC" id="3.4.19.12" evidence="2"/>
<dbReference type="PANTHER" id="PTHR13367">
    <property type="entry name" value="UBIQUITIN THIOESTERASE"/>
    <property type="match status" value="1"/>
</dbReference>
<comment type="catalytic activity">
    <reaction evidence="1">
        <text>Thiol-dependent hydrolysis of ester, thioester, amide, peptide and isopeptide bonds formed by the C-terminal Gly of ubiquitin (a 76-residue protein attached to proteins as an intracellular targeting signal).</text>
        <dbReference type="EC" id="3.4.19.12"/>
    </reaction>
</comment>
<evidence type="ECO:0000256" key="3">
    <source>
        <dbReference type="ARBA" id="ARBA00022670"/>
    </source>
</evidence>
<dbReference type="STRING" id="398673.A0A2P4Z754"/>
<evidence type="ECO:0000256" key="7">
    <source>
        <dbReference type="SAM" id="MobiDB-lite"/>
    </source>
</evidence>
<dbReference type="GeneID" id="29990722"/>
<evidence type="ECO:0000313" key="10">
    <source>
        <dbReference type="EMBL" id="PON20121.1"/>
    </source>
</evidence>
<feature type="region of interest" description="Disordered" evidence="7">
    <location>
        <begin position="880"/>
        <end position="916"/>
    </location>
</feature>
<reference evidence="10 11" key="1">
    <citation type="journal article" date="2016" name="Genome Announc.">
        <title>Draft Whole-Genome Sequence of Trichoderma gamsii T6085, a Promising Biocontrol Agent of Fusarium Head Blight on Wheat.</title>
        <authorList>
            <person name="Baroncelli R."/>
            <person name="Zapparata A."/>
            <person name="Piaggeschi G."/>
            <person name="Sarrocco S."/>
            <person name="Vannacci G."/>
        </authorList>
    </citation>
    <scope>NUCLEOTIDE SEQUENCE [LARGE SCALE GENOMIC DNA]</scope>
    <source>
        <strain evidence="10 11">T6085</strain>
    </source>
</reference>
<dbReference type="Pfam" id="PF12359">
    <property type="entry name" value="DUF3645"/>
    <property type="match status" value="1"/>
</dbReference>
<sequence length="1165" mass="133096">MRLHIASAAGFWPRLAPTFFLQQLGRFRWQSLNESWKRAVISYGIAITTLQQAQRSIQIQDNEVDILRELENTGHMAWDPYQYPEWLLLECESGIIIREVQHQIARQMVLPPNNENAVMQLIMGEGKSSVIVPIVATVLSNGSQILRIIVPKPQAKQMYQMLVSKLSGLLDRPIFRMPFSRAVRMDENRAAVIRQLALQCMEDGGVMLVQPEHLLSFQLMGLEYQINGKDQIARSLLELQRLFDNYSRDIVDESDENFSAKFELMYTIGLQQPIEHTPNRWVVIQEVLTRFAGICFNLKESFPESIDIDNQHPMKFPRIRILGTDAEPAILDRLAESICETGMTGFPVALQRTQTKDALRRYITSPDLTAEEISAVEEAPFWSEATVNNILLLRGLLSGGILAFAFGQKRWRVDYGTDPNRETKTRLAVPFRAKDSPSPRSEFSHPDVVIILTCLSYYYKGLQDEELFEALGLLVRSDNADLEYQAWVETAPELALPFKRLTGINIRDRAQCINDIFPKLRFSKGAIDYFLSRLVFAKESREFPHKLSASGWDLGKKKANPTTGFSGTNDTRYVLPIDIKQLNLPEQNHTNALVLKYLLRPENGIMLTPEEITGATLDSKSLLMMVSQMSSNTRVILDVGAQIIDLDNLRFAETWLQFYKDDENVQAVVFFGDAEELTVLDKSGKTEPLQISPFATQLDQCLVFLDEAHTRGTDLRLPTYYQAAVTLGANLTKDKLMQACMRLRKLGRGQSVVFYVPREIEQKIIQQRRSDYLGPKEVTVSDVLCWVISETWRDLRRTVPLWLTQGVRYYEHEALWIREADFEDGIEWAKNFLEDEAQSLDIRYRPQGSVASSQLIKRAVSDMKPQFQRRCEEFGLKDLRSSSLQEEQERELSPEMERERQVEPPPQVEPEPHSRHPDLDYFIANGELPTSFSAFKPAFQALADTSAAKYFNVREFPSSILVTEDFARTAKTNKVFCSGLDLFQRPVHWILTSTDRSNIIKYVVIISPWVAHQFLQKIEESIKVTLHLYAARSNLSFQSLDQLTLYTVPQRPSFPVLRRSKMAELNIFAGQLYLSSFGEYIEVCDTLGLTWNNVDDSIILEPDGFIPPGANGNLVNKSGFTKSPVQFLKALITKIRRNCENVEKTHIGKILDGVLLLEKDFKELN</sequence>
<evidence type="ECO:0000256" key="5">
    <source>
        <dbReference type="ARBA" id="ARBA00022801"/>
    </source>
</evidence>
<evidence type="ECO:0000259" key="9">
    <source>
        <dbReference type="Pfam" id="PF12359"/>
    </source>
</evidence>
<keyword evidence="3" id="KW-0645">Protease</keyword>
<dbReference type="PANTHER" id="PTHR13367:SF34">
    <property type="match status" value="1"/>
</dbReference>
<dbReference type="InterPro" id="IPR022105">
    <property type="entry name" value="DUF3645"/>
</dbReference>
<keyword evidence="11" id="KW-1185">Reference proteome</keyword>
<dbReference type="Proteomes" id="UP000054821">
    <property type="component" value="Unassembled WGS sequence"/>
</dbReference>
<feature type="domain" description="DUF3638" evidence="8">
    <location>
        <begin position="75"/>
        <end position="293"/>
    </location>
</feature>
<dbReference type="InterPro" id="IPR022099">
    <property type="entry name" value="DUF3638"/>
</dbReference>
<dbReference type="Pfam" id="PF12340">
    <property type="entry name" value="DUF3638"/>
    <property type="match status" value="1"/>
</dbReference>
<gene>
    <name evidence="10" type="ORF">TGAM01_v211016</name>
</gene>
<evidence type="ECO:0000313" key="11">
    <source>
        <dbReference type="Proteomes" id="UP000054821"/>
    </source>
</evidence>
<comment type="caution">
    <text evidence="10">The sequence shown here is derived from an EMBL/GenBank/DDBJ whole genome shotgun (WGS) entry which is preliminary data.</text>
</comment>
<feature type="compositionally biased region" description="Basic and acidic residues" evidence="7">
    <location>
        <begin position="890"/>
        <end position="902"/>
    </location>
</feature>
<dbReference type="EMBL" id="JPDN02000083">
    <property type="protein sequence ID" value="PON20121.1"/>
    <property type="molecule type" value="Genomic_DNA"/>
</dbReference>
<dbReference type="GO" id="GO:0006508">
    <property type="term" value="P:proteolysis"/>
    <property type="evidence" value="ECO:0007669"/>
    <property type="project" value="UniProtKB-KW"/>
</dbReference>
<evidence type="ECO:0000256" key="1">
    <source>
        <dbReference type="ARBA" id="ARBA00000707"/>
    </source>
</evidence>
<evidence type="ECO:0000259" key="8">
    <source>
        <dbReference type="Pfam" id="PF12340"/>
    </source>
</evidence>
<organism evidence="10 11">
    <name type="scientific">Trichoderma gamsii</name>
    <dbReference type="NCBI Taxonomy" id="398673"/>
    <lineage>
        <taxon>Eukaryota</taxon>
        <taxon>Fungi</taxon>
        <taxon>Dikarya</taxon>
        <taxon>Ascomycota</taxon>
        <taxon>Pezizomycotina</taxon>
        <taxon>Sordariomycetes</taxon>
        <taxon>Hypocreomycetidae</taxon>
        <taxon>Hypocreales</taxon>
        <taxon>Hypocreaceae</taxon>
        <taxon>Trichoderma</taxon>
    </lineage>
</organism>
<dbReference type="AlphaFoldDB" id="A0A2P4Z754"/>
<keyword evidence="6" id="KW-0788">Thiol protease</keyword>
<protein>
    <recommendedName>
        <fullName evidence="2">ubiquitinyl hydrolase 1</fullName>
        <ecNumber evidence="2">3.4.19.12</ecNumber>
    </recommendedName>
</protein>
<evidence type="ECO:0000256" key="6">
    <source>
        <dbReference type="ARBA" id="ARBA00022807"/>
    </source>
</evidence>
<dbReference type="RefSeq" id="XP_018656144.1">
    <property type="nucleotide sequence ID" value="XM_018810639.1"/>
</dbReference>
<evidence type="ECO:0000256" key="4">
    <source>
        <dbReference type="ARBA" id="ARBA00022786"/>
    </source>
</evidence>
<name>A0A2P4Z754_9HYPO</name>
<keyword evidence="4" id="KW-0833">Ubl conjugation pathway</keyword>
<keyword evidence="5" id="KW-0378">Hydrolase</keyword>
<proteinExistence type="predicted"/>